<proteinExistence type="inferred from homology"/>
<dbReference type="NCBIfam" id="NF007214">
    <property type="entry name" value="PRK09636.1"/>
    <property type="match status" value="1"/>
</dbReference>
<evidence type="ECO:0000313" key="10">
    <source>
        <dbReference type="Proteomes" id="UP000675781"/>
    </source>
</evidence>
<evidence type="ECO:0000256" key="5">
    <source>
        <dbReference type="ARBA" id="ARBA00023163"/>
    </source>
</evidence>
<dbReference type="InterPro" id="IPR032710">
    <property type="entry name" value="NTF2-like_dom_sf"/>
</dbReference>
<dbReference type="SUPFAM" id="SSF88946">
    <property type="entry name" value="Sigma2 domain of RNA polymerase sigma factors"/>
    <property type="match status" value="1"/>
</dbReference>
<evidence type="ECO:0000256" key="2">
    <source>
        <dbReference type="ARBA" id="ARBA00011344"/>
    </source>
</evidence>
<dbReference type="EMBL" id="JAGSOG010000198">
    <property type="protein sequence ID" value="MBR7837361.1"/>
    <property type="molecule type" value="Genomic_DNA"/>
</dbReference>
<dbReference type="InterPro" id="IPR013324">
    <property type="entry name" value="RNA_pol_sigma_r3/r4-like"/>
</dbReference>
<keyword evidence="4" id="KW-0731">Sigma factor</keyword>
<evidence type="ECO:0000259" key="7">
    <source>
        <dbReference type="Pfam" id="PF04542"/>
    </source>
</evidence>
<dbReference type="InterPro" id="IPR007627">
    <property type="entry name" value="RNA_pol_sigma70_r2"/>
</dbReference>
<name>A0A941EU66_9ACTN</name>
<keyword evidence="10" id="KW-1185">Reference proteome</keyword>
<dbReference type="GO" id="GO:0003677">
    <property type="term" value="F:DNA binding"/>
    <property type="evidence" value="ECO:0007669"/>
    <property type="project" value="InterPro"/>
</dbReference>
<dbReference type="Proteomes" id="UP000675781">
    <property type="component" value="Unassembled WGS sequence"/>
</dbReference>
<protein>
    <submittedName>
        <fullName evidence="9">RNA polymerase sigma factor SigJ</fullName>
    </submittedName>
</protein>
<dbReference type="InterPro" id="IPR013325">
    <property type="entry name" value="RNA_pol_sigma_r2"/>
</dbReference>
<dbReference type="InterPro" id="IPR014284">
    <property type="entry name" value="RNA_pol_sigma-70_dom"/>
</dbReference>
<reference evidence="9" key="1">
    <citation type="submission" date="2021-04" db="EMBL/GenBank/DDBJ databases">
        <title>Genome based classification of Actinospica acidithermotolerans sp. nov., an actinobacterium isolated from an Indonesian hot spring.</title>
        <authorList>
            <person name="Kusuma A.B."/>
            <person name="Putra K.E."/>
            <person name="Nafisah S."/>
            <person name="Loh J."/>
            <person name="Nouioui I."/>
            <person name="Goodfellow M."/>
        </authorList>
    </citation>
    <scope>NUCLEOTIDE SEQUENCE</scope>
    <source>
        <strain evidence="9">CSCA 57</strain>
    </source>
</reference>
<dbReference type="InterPro" id="IPR013249">
    <property type="entry name" value="RNA_pol_sigma70_r4_t2"/>
</dbReference>
<dbReference type="Gene3D" id="1.10.1740.10">
    <property type="match status" value="1"/>
</dbReference>
<evidence type="ECO:0000256" key="4">
    <source>
        <dbReference type="ARBA" id="ARBA00023082"/>
    </source>
</evidence>
<dbReference type="AlphaFoldDB" id="A0A941EU66"/>
<keyword evidence="3" id="KW-0805">Transcription regulation</keyword>
<dbReference type="PANTHER" id="PTHR30173">
    <property type="entry name" value="SIGMA 19 FACTOR"/>
    <property type="match status" value="1"/>
</dbReference>
<dbReference type="Pfam" id="PF04542">
    <property type="entry name" value="Sigma70_r2"/>
    <property type="match status" value="1"/>
</dbReference>
<dbReference type="SUPFAM" id="SSF88659">
    <property type="entry name" value="Sigma3 and sigma4 domains of RNA polymerase sigma factors"/>
    <property type="match status" value="1"/>
</dbReference>
<evidence type="ECO:0000313" key="9">
    <source>
        <dbReference type="EMBL" id="MBR7837361.1"/>
    </source>
</evidence>
<dbReference type="Pfam" id="PF08281">
    <property type="entry name" value="Sigma70_r4_2"/>
    <property type="match status" value="1"/>
</dbReference>
<accession>A0A941EU66</accession>
<dbReference type="RefSeq" id="WP_212531828.1">
    <property type="nucleotide sequence ID" value="NZ_JAGSOG010000198.1"/>
</dbReference>
<dbReference type="InterPro" id="IPR052704">
    <property type="entry name" value="ECF_Sigma-70_Domain"/>
</dbReference>
<dbReference type="Gene3D" id="1.10.10.10">
    <property type="entry name" value="Winged helix-like DNA-binding domain superfamily/Winged helix DNA-binding domain"/>
    <property type="match status" value="1"/>
</dbReference>
<organism evidence="9 10">
    <name type="scientific">Actinospica durhamensis</name>
    <dbReference type="NCBI Taxonomy" id="1508375"/>
    <lineage>
        <taxon>Bacteria</taxon>
        <taxon>Bacillati</taxon>
        <taxon>Actinomycetota</taxon>
        <taxon>Actinomycetes</taxon>
        <taxon>Catenulisporales</taxon>
        <taxon>Actinospicaceae</taxon>
        <taxon>Actinospica</taxon>
    </lineage>
</organism>
<sequence>MEPVRGQHPDGHPDADRVNAATATTARRPAPLEDAFLEHRPLLHAIAYRMLGSVHDAEDAVQDAYLRWMSQDPQTVANPAGFLTTVVTRLCLDRLRSAAVRRELYVGPWLPEPLPTATANGTTGCGGADPAAAVAVRESASIGMLMLLDQLSPAERAVFVLREAFDVPYAEIARIIEHTPESCRQLHHRAGRRVATTPKRRGATRPPDPARDQRIVEGFLAAARSGDLAQLTTLLREDVIVYNDGGGKASTGFNPIRSAAKVARLYTHVFPKRFAEGATVTFQRFNDAPGMIVRRPLLTFVYTFDLDEDGRIAHIYMVANPDKLTHLVP</sequence>
<keyword evidence="5" id="KW-0804">Transcription</keyword>
<evidence type="ECO:0000256" key="3">
    <source>
        <dbReference type="ARBA" id="ARBA00023015"/>
    </source>
</evidence>
<comment type="caution">
    <text evidence="9">The sequence shown here is derived from an EMBL/GenBank/DDBJ whole genome shotgun (WGS) entry which is preliminary data.</text>
</comment>
<dbReference type="Gene3D" id="3.10.450.50">
    <property type="match status" value="1"/>
</dbReference>
<dbReference type="PANTHER" id="PTHR30173:SF36">
    <property type="entry name" value="ECF RNA POLYMERASE SIGMA FACTOR SIGJ"/>
    <property type="match status" value="1"/>
</dbReference>
<dbReference type="SUPFAM" id="SSF54427">
    <property type="entry name" value="NTF2-like"/>
    <property type="match status" value="1"/>
</dbReference>
<dbReference type="GO" id="GO:0016987">
    <property type="term" value="F:sigma factor activity"/>
    <property type="evidence" value="ECO:0007669"/>
    <property type="project" value="UniProtKB-KW"/>
</dbReference>
<feature type="compositionally biased region" description="Basic residues" evidence="6">
    <location>
        <begin position="188"/>
        <end position="203"/>
    </location>
</feature>
<comment type="subunit">
    <text evidence="2">Interacts transiently with the RNA polymerase catalytic core formed by RpoA, RpoB, RpoC and RpoZ (2 alpha, 1 beta, 1 beta' and 1 omega subunit) to form the RNA polymerase holoenzyme that can initiate transcription.</text>
</comment>
<dbReference type="GO" id="GO:0006352">
    <property type="term" value="P:DNA-templated transcription initiation"/>
    <property type="evidence" value="ECO:0007669"/>
    <property type="project" value="InterPro"/>
</dbReference>
<evidence type="ECO:0000256" key="6">
    <source>
        <dbReference type="SAM" id="MobiDB-lite"/>
    </source>
</evidence>
<feature type="domain" description="RNA polymerase sigma-70 region 2" evidence="7">
    <location>
        <begin position="37"/>
        <end position="99"/>
    </location>
</feature>
<feature type="region of interest" description="Disordered" evidence="6">
    <location>
        <begin position="188"/>
        <end position="211"/>
    </location>
</feature>
<gene>
    <name evidence="9" type="primary">sigJ</name>
    <name evidence="9" type="ORF">KDL01_29045</name>
</gene>
<feature type="domain" description="RNA polymerase sigma factor 70 region 4 type 2" evidence="8">
    <location>
        <begin position="145"/>
        <end position="190"/>
    </location>
</feature>
<comment type="similarity">
    <text evidence="1">Belongs to the sigma-70 factor family. ECF subfamily.</text>
</comment>
<dbReference type="NCBIfam" id="TIGR02937">
    <property type="entry name" value="sigma70-ECF"/>
    <property type="match status" value="1"/>
</dbReference>
<dbReference type="InterPro" id="IPR036388">
    <property type="entry name" value="WH-like_DNA-bd_sf"/>
</dbReference>
<evidence type="ECO:0000259" key="8">
    <source>
        <dbReference type="Pfam" id="PF08281"/>
    </source>
</evidence>
<evidence type="ECO:0000256" key="1">
    <source>
        <dbReference type="ARBA" id="ARBA00010641"/>
    </source>
</evidence>